<dbReference type="PROSITE" id="PS51819">
    <property type="entry name" value="VOC"/>
    <property type="match status" value="1"/>
</dbReference>
<keyword evidence="5" id="KW-1185">Reference proteome</keyword>
<reference evidence="4" key="1">
    <citation type="submission" date="2019-06" db="EMBL/GenBank/DDBJ databases">
        <authorList>
            <person name="Gan P."/>
            <person name="Shirasu K."/>
        </authorList>
    </citation>
    <scope>NUCLEOTIDE SEQUENCE [LARGE SCALE GENOMIC DNA]</scope>
    <source>
        <strain evidence="4">CAD2</strain>
    </source>
</reference>
<protein>
    <submittedName>
        <fullName evidence="4">Metapyrocatechase 2</fullName>
    </submittedName>
</protein>
<organism evidence="4 5">
    <name type="scientific">Colletotrichum siamense</name>
    <name type="common">Anthracnose fungus</name>
    <dbReference type="NCBI Taxonomy" id="690259"/>
    <lineage>
        <taxon>Eukaryota</taxon>
        <taxon>Fungi</taxon>
        <taxon>Dikarya</taxon>
        <taxon>Ascomycota</taxon>
        <taxon>Pezizomycotina</taxon>
        <taxon>Sordariomycetes</taxon>
        <taxon>Hypocreomycetidae</taxon>
        <taxon>Glomerellales</taxon>
        <taxon>Glomerellaceae</taxon>
        <taxon>Colletotrichum</taxon>
        <taxon>Colletotrichum gloeosporioides species complex</taxon>
    </lineage>
</organism>
<evidence type="ECO:0000313" key="4">
    <source>
        <dbReference type="EMBL" id="KAF4851621.1"/>
    </source>
</evidence>
<dbReference type="GO" id="GO:0005739">
    <property type="term" value="C:mitochondrion"/>
    <property type="evidence" value="ECO:0007669"/>
    <property type="project" value="TreeGrafter"/>
</dbReference>
<keyword evidence="1" id="KW-0479">Metal-binding</keyword>
<dbReference type="AlphaFoldDB" id="A0A9P5BYP4"/>
<dbReference type="InterPro" id="IPR029068">
    <property type="entry name" value="Glyas_Bleomycin-R_OHBP_Dase"/>
</dbReference>
<dbReference type="GO" id="GO:0046491">
    <property type="term" value="P:L-methylmalonyl-CoA metabolic process"/>
    <property type="evidence" value="ECO:0007669"/>
    <property type="project" value="TreeGrafter"/>
</dbReference>
<dbReference type="PANTHER" id="PTHR43048:SF3">
    <property type="entry name" value="METHYLMALONYL-COA EPIMERASE, MITOCHONDRIAL"/>
    <property type="match status" value="1"/>
</dbReference>
<evidence type="ECO:0000313" key="5">
    <source>
        <dbReference type="Proteomes" id="UP000711996"/>
    </source>
</evidence>
<sequence length="382" mass="42577">MEELHQKPPMGSGPLFQLPLQEPSPLFLIVVAMASPIPERINLKSLMYVWYTHTDIDAADKFLTDFGLIRVKATPDKIWYRGFGESPACYISEKSADGKPSFLGGGWSVDTYDDLKAAAGLPGASPISKAEDVIGGDKVTLTDPAGGLVHLHWGHHERKIAQDEVPKKLTYNTWDTKSRKGEFQRFDDGPSDVHKLGHYGYEVSHDDFEKVRQWYFDTLTLTATDSLFNPQNGKDVMTFMHLDKGEQYVDHHSFFVSAGDVTACTANHCSFEVDDFDSEMKGHNFLLKKGWSLVWGIGRHLLGSQIFDYWFDNDGFVLEHYADGDLVNCNNPPQREPASPNNIAMWAPMLPLAFLTRNKEDMGKTLGPPPGADEPPATVPSG</sequence>
<evidence type="ECO:0000256" key="1">
    <source>
        <dbReference type="ARBA" id="ARBA00022723"/>
    </source>
</evidence>
<feature type="region of interest" description="Disordered" evidence="2">
    <location>
        <begin position="361"/>
        <end position="382"/>
    </location>
</feature>
<dbReference type="GO" id="GO:0004493">
    <property type="term" value="F:methylmalonyl-CoA epimerase activity"/>
    <property type="evidence" value="ECO:0007669"/>
    <property type="project" value="TreeGrafter"/>
</dbReference>
<comment type="caution">
    <text evidence="4">The sequence shown here is derived from an EMBL/GenBank/DDBJ whole genome shotgun (WGS) entry which is preliminary data.</text>
</comment>
<feature type="domain" description="VOC" evidence="3">
    <location>
        <begin position="195"/>
        <end position="323"/>
    </location>
</feature>
<evidence type="ECO:0000256" key="2">
    <source>
        <dbReference type="SAM" id="MobiDB-lite"/>
    </source>
</evidence>
<dbReference type="PANTHER" id="PTHR43048">
    <property type="entry name" value="METHYLMALONYL-COA EPIMERASE"/>
    <property type="match status" value="1"/>
</dbReference>
<proteinExistence type="predicted"/>
<dbReference type="InterPro" id="IPR051785">
    <property type="entry name" value="MMCE/EMCE_epimerase"/>
</dbReference>
<dbReference type="GO" id="GO:0046872">
    <property type="term" value="F:metal ion binding"/>
    <property type="evidence" value="ECO:0007669"/>
    <property type="project" value="UniProtKB-KW"/>
</dbReference>
<evidence type="ECO:0000259" key="3">
    <source>
        <dbReference type="PROSITE" id="PS51819"/>
    </source>
</evidence>
<dbReference type="EMBL" id="QPMT01000041">
    <property type="protein sequence ID" value="KAF4851621.1"/>
    <property type="molecule type" value="Genomic_DNA"/>
</dbReference>
<dbReference type="OrthoDB" id="3360610at2759"/>
<accession>A0A9P5BYP4</accession>
<dbReference type="SUPFAM" id="SSF54593">
    <property type="entry name" value="Glyoxalase/Bleomycin resistance protein/Dihydroxybiphenyl dioxygenase"/>
    <property type="match status" value="1"/>
</dbReference>
<gene>
    <name evidence="4" type="primary">mcpII-0</name>
    <name evidence="4" type="ORF">CGCSCA2_v010737</name>
</gene>
<dbReference type="InterPro" id="IPR037523">
    <property type="entry name" value="VOC_core"/>
</dbReference>
<name>A0A9P5BYP4_COLSI</name>
<dbReference type="Proteomes" id="UP000711996">
    <property type="component" value="Unassembled WGS sequence"/>
</dbReference>
<dbReference type="Gene3D" id="3.10.180.10">
    <property type="entry name" value="2,3-Dihydroxybiphenyl 1,2-Dioxygenase, domain 1"/>
    <property type="match status" value="2"/>
</dbReference>